<feature type="transmembrane region" description="Helical" evidence="1">
    <location>
        <begin position="235"/>
        <end position="259"/>
    </location>
</feature>
<dbReference type="EMBL" id="JANRHA010000009">
    <property type="protein sequence ID" value="MDG3015793.1"/>
    <property type="molecule type" value="Genomic_DNA"/>
</dbReference>
<organism evidence="2 3">
    <name type="scientific">Speluncibacter jeojiensis</name>
    <dbReference type="NCBI Taxonomy" id="2710754"/>
    <lineage>
        <taxon>Bacteria</taxon>
        <taxon>Bacillati</taxon>
        <taxon>Actinomycetota</taxon>
        <taxon>Actinomycetes</taxon>
        <taxon>Mycobacteriales</taxon>
        <taxon>Speluncibacteraceae</taxon>
        <taxon>Speluncibacter</taxon>
    </lineage>
</organism>
<feature type="transmembrane region" description="Helical" evidence="1">
    <location>
        <begin position="162"/>
        <end position="190"/>
    </location>
</feature>
<reference evidence="2" key="1">
    <citation type="submission" date="2022-08" db="EMBL/GenBank/DDBJ databases">
        <title>Genome analysis of Corynebacteriales strain.</title>
        <authorList>
            <person name="Lee S.D."/>
        </authorList>
    </citation>
    <scope>NUCLEOTIDE SEQUENCE</scope>
    <source>
        <strain evidence="2">D3-21</strain>
    </source>
</reference>
<evidence type="ECO:0000313" key="2">
    <source>
        <dbReference type="EMBL" id="MDG3015793.1"/>
    </source>
</evidence>
<dbReference type="AlphaFoldDB" id="A0A9X4M0L0"/>
<keyword evidence="1" id="KW-1133">Transmembrane helix</keyword>
<keyword evidence="1" id="KW-0812">Transmembrane</keyword>
<feature type="transmembrane region" description="Helical" evidence="1">
    <location>
        <begin position="202"/>
        <end position="223"/>
    </location>
</feature>
<evidence type="ECO:0008006" key="4">
    <source>
        <dbReference type="Google" id="ProtNLM"/>
    </source>
</evidence>
<gene>
    <name evidence="2" type="ORF">NVS88_14620</name>
</gene>
<evidence type="ECO:0000313" key="3">
    <source>
        <dbReference type="Proteomes" id="UP001152755"/>
    </source>
</evidence>
<dbReference type="RefSeq" id="WP_332520254.1">
    <property type="nucleotide sequence ID" value="NZ_JANRHA010000009.1"/>
</dbReference>
<evidence type="ECO:0000256" key="1">
    <source>
        <dbReference type="SAM" id="Phobius"/>
    </source>
</evidence>
<protein>
    <recommendedName>
        <fullName evidence="4">Transmembrane protein</fullName>
    </recommendedName>
</protein>
<feature type="transmembrane region" description="Helical" evidence="1">
    <location>
        <begin position="271"/>
        <end position="288"/>
    </location>
</feature>
<comment type="caution">
    <text evidence="2">The sequence shown here is derived from an EMBL/GenBank/DDBJ whole genome shotgun (WGS) entry which is preliminary data.</text>
</comment>
<keyword evidence="3" id="KW-1185">Reference proteome</keyword>
<proteinExistence type="predicted"/>
<feature type="transmembrane region" description="Helical" evidence="1">
    <location>
        <begin position="131"/>
        <end position="150"/>
    </location>
</feature>
<feature type="transmembrane region" description="Helical" evidence="1">
    <location>
        <begin position="555"/>
        <end position="574"/>
    </location>
</feature>
<feature type="transmembrane region" description="Helical" evidence="1">
    <location>
        <begin position="78"/>
        <end position="96"/>
    </location>
</feature>
<keyword evidence="1" id="KW-0472">Membrane</keyword>
<feature type="transmembrane region" description="Helical" evidence="1">
    <location>
        <begin position="12"/>
        <end position="35"/>
    </location>
</feature>
<sequence length="594" mass="60804">MSVRTGVRRLAVPAYSLALTLLILGPLLGPGYLLVRDAVSTPRSYLNDSALGLSDAAPRAVPQDTIVAAMSTVIDGGVLVKLILGLALWSAGVGAAAMAGRLLPGLRLGPRLVAATVAVWNPYVAERLLQGHWSLLVGYAALPWVVCAGLRLRRPARGPRDWAALAVPMACAGLTPTGAVLAAITAVVVMAVPGGGARARRVLGAVALFVVVSAPWLLAAALGGADTSGSDPTGVAAFAARAEFGLGTLGSLAGLGGIWNRLAVPGSRTGLFTPIATLVLVGLVAAGLPQLWRRRRNPTVVAVVAMAAAAVVLPALGATGAGLDVGRWAVAHVPGAGLARDAQKWVALAMPGYSVAAAAGVAWVQRRLAGRVLGPAAPVLACAALIAFLPDLAWGVHGALRPVHYPSSWRSVEAITATDRSGDVAVLPTGTFRMFPWSGPVAVLDPAPRMLRPDVLQVGSLVVDGTAVGGEGHRAQAVQQALLDGAEPARLAESGVRWVLVERGSLGEFGASTRTLERLERVYADDGLALYRVPGPVVAYPTATGARAVMIGAHLLWAAVLAGGLLVCVVPDLVKYVARRRTVGGRAGRSRDAV</sequence>
<accession>A0A9X4M0L0</accession>
<name>A0A9X4M0L0_9ACTN</name>
<feature type="transmembrane region" description="Helical" evidence="1">
    <location>
        <begin position="376"/>
        <end position="396"/>
    </location>
</feature>
<feature type="transmembrane region" description="Helical" evidence="1">
    <location>
        <begin position="300"/>
        <end position="325"/>
    </location>
</feature>
<feature type="transmembrane region" description="Helical" evidence="1">
    <location>
        <begin position="345"/>
        <end position="364"/>
    </location>
</feature>
<dbReference type="Proteomes" id="UP001152755">
    <property type="component" value="Unassembled WGS sequence"/>
</dbReference>